<accession>A0A0G0Z960</accession>
<reference evidence="1 2" key="1">
    <citation type="journal article" date="2015" name="Nature">
        <title>rRNA introns, odd ribosomes, and small enigmatic genomes across a large radiation of phyla.</title>
        <authorList>
            <person name="Brown C.T."/>
            <person name="Hug L.A."/>
            <person name="Thomas B.C."/>
            <person name="Sharon I."/>
            <person name="Castelle C.J."/>
            <person name="Singh A."/>
            <person name="Wilkins M.J."/>
            <person name="Williams K.H."/>
            <person name="Banfield J.F."/>
        </authorList>
    </citation>
    <scope>NUCLEOTIDE SEQUENCE [LARGE SCALE GENOMIC DNA]</scope>
</reference>
<evidence type="ECO:0000313" key="2">
    <source>
        <dbReference type="Proteomes" id="UP000034951"/>
    </source>
</evidence>
<evidence type="ECO:0000313" key="1">
    <source>
        <dbReference type="EMBL" id="KKS45242.1"/>
    </source>
</evidence>
<proteinExistence type="predicted"/>
<dbReference type="EMBL" id="LCDE01000030">
    <property type="protein sequence ID" value="KKS45242.1"/>
    <property type="molecule type" value="Genomic_DNA"/>
</dbReference>
<protein>
    <submittedName>
        <fullName evidence="1">Uncharacterized protein</fullName>
    </submittedName>
</protein>
<name>A0A0G0Z960_9BACT</name>
<organism evidence="1 2">
    <name type="scientific">Candidatus Azambacteria bacterium GW2011_GWA1_42_19</name>
    <dbReference type="NCBI Taxonomy" id="1618609"/>
    <lineage>
        <taxon>Bacteria</taxon>
        <taxon>Candidatus Azamiibacteriota</taxon>
    </lineage>
</organism>
<sequence length="125" mass="14715">MPVFIYEPDAFDKMIALEGENYRRFKGKESFGVCSFDAFLEEWTRINSHNPEFKNYHPEFGIGVGFNGAIYGWGGWNRFIVLNTGEILLHKGFVEPWHWANIKNARKIGFRIFPIDLKDKRIERI</sequence>
<gene>
    <name evidence="1" type="ORF">UV10_C0030G0003</name>
</gene>
<dbReference type="AlphaFoldDB" id="A0A0G0Z960"/>
<comment type="caution">
    <text evidence="1">The sequence shown here is derived from an EMBL/GenBank/DDBJ whole genome shotgun (WGS) entry which is preliminary data.</text>
</comment>
<dbReference type="Proteomes" id="UP000034951">
    <property type="component" value="Unassembled WGS sequence"/>
</dbReference>